<comment type="caution">
    <text evidence="2">The sequence shown here is derived from an EMBL/GenBank/DDBJ whole genome shotgun (WGS) entry which is preliminary data.</text>
</comment>
<keyword evidence="1" id="KW-0472">Membrane</keyword>
<feature type="transmembrane region" description="Helical" evidence="1">
    <location>
        <begin position="6"/>
        <end position="27"/>
    </location>
</feature>
<dbReference type="Proteomes" id="UP000825935">
    <property type="component" value="Chromosome 35"/>
</dbReference>
<keyword evidence="1" id="KW-1133">Transmembrane helix</keyword>
<gene>
    <name evidence="2" type="ORF">KP509_35G049500</name>
</gene>
<protein>
    <submittedName>
        <fullName evidence="2">Uncharacterized protein</fullName>
    </submittedName>
</protein>
<proteinExistence type="predicted"/>
<keyword evidence="3" id="KW-1185">Reference proteome</keyword>
<dbReference type="PANTHER" id="PTHR33344">
    <property type="entry name" value="OS02G0761600 PROTEIN"/>
    <property type="match status" value="1"/>
</dbReference>
<dbReference type="AlphaFoldDB" id="A0A8T2QHD7"/>
<name>A0A8T2QHD7_CERRI</name>
<evidence type="ECO:0000256" key="1">
    <source>
        <dbReference type="SAM" id="Phobius"/>
    </source>
</evidence>
<evidence type="ECO:0000313" key="3">
    <source>
        <dbReference type="Proteomes" id="UP000825935"/>
    </source>
</evidence>
<dbReference type="PANTHER" id="PTHR33344:SF1">
    <property type="entry name" value="OS06G0214100 PROTEIN"/>
    <property type="match status" value="1"/>
</dbReference>
<accession>A0A8T2QHD7</accession>
<sequence length="127" mass="14933">MSCNRAAFLLCICNAVAILCTFYAVLLHRWIPIFVPSSFAAMGESAFHKGYVLEALKVRKALEPTKLMKRVREIQEESGRRFRRERFSNGIRRSPNYSDRLKRLKKSTLKNNQRALDVWRKKKLHIH</sequence>
<reference evidence="2" key="1">
    <citation type="submission" date="2021-08" db="EMBL/GenBank/DDBJ databases">
        <title>WGS assembly of Ceratopteris richardii.</title>
        <authorList>
            <person name="Marchant D.B."/>
            <person name="Chen G."/>
            <person name="Jenkins J."/>
            <person name="Shu S."/>
            <person name="Leebens-Mack J."/>
            <person name="Grimwood J."/>
            <person name="Schmutz J."/>
            <person name="Soltis P."/>
            <person name="Soltis D."/>
            <person name="Chen Z.-H."/>
        </authorList>
    </citation>
    <scope>NUCLEOTIDE SEQUENCE</scope>
    <source>
        <strain evidence="2">Whitten #5841</strain>
        <tissue evidence="2">Leaf</tissue>
    </source>
</reference>
<evidence type="ECO:0000313" key="2">
    <source>
        <dbReference type="EMBL" id="KAH7282833.1"/>
    </source>
</evidence>
<keyword evidence="1" id="KW-0812">Transmembrane</keyword>
<organism evidence="2 3">
    <name type="scientific">Ceratopteris richardii</name>
    <name type="common">Triangle waterfern</name>
    <dbReference type="NCBI Taxonomy" id="49495"/>
    <lineage>
        <taxon>Eukaryota</taxon>
        <taxon>Viridiplantae</taxon>
        <taxon>Streptophyta</taxon>
        <taxon>Embryophyta</taxon>
        <taxon>Tracheophyta</taxon>
        <taxon>Polypodiopsida</taxon>
        <taxon>Polypodiidae</taxon>
        <taxon>Polypodiales</taxon>
        <taxon>Pteridineae</taxon>
        <taxon>Pteridaceae</taxon>
        <taxon>Parkerioideae</taxon>
        <taxon>Ceratopteris</taxon>
    </lineage>
</organism>
<dbReference type="EMBL" id="CM035440">
    <property type="protein sequence ID" value="KAH7282833.1"/>
    <property type="molecule type" value="Genomic_DNA"/>
</dbReference>